<accession>A0A1X1U045</accession>
<keyword evidence="2" id="KW-0479">Metal-binding</keyword>
<keyword evidence="2" id="KW-0408">Iron</keyword>
<feature type="domain" description="FAD-binding FR-type" evidence="5">
    <location>
        <begin position="111"/>
        <end position="209"/>
    </location>
</feature>
<dbReference type="SUPFAM" id="SSF54292">
    <property type="entry name" value="2Fe-2S ferredoxin-like"/>
    <property type="match status" value="1"/>
</dbReference>
<comment type="cofactor">
    <cofactor evidence="1">
        <name>FAD</name>
        <dbReference type="ChEBI" id="CHEBI:57692"/>
    </cofactor>
</comment>
<dbReference type="Gene3D" id="3.10.20.30">
    <property type="match status" value="1"/>
</dbReference>
<dbReference type="GO" id="GO:0051537">
    <property type="term" value="F:2 iron, 2 sulfur cluster binding"/>
    <property type="evidence" value="ECO:0007669"/>
    <property type="project" value="UniProtKB-KW"/>
</dbReference>
<keyword evidence="2" id="KW-0001">2Fe-2S</keyword>
<dbReference type="PANTHER" id="PTHR47354">
    <property type="entry name" value="NADH OXIDOREDUCTASE HCR"/>
    <property type="match status" value="1"/>
</dbReference>
<dbReference type="PROSITE" id="PS00197">
    <property type="entry name" value="2FE2S_FER_1"/>
    <property type="match status" value="1"/>
</dbReference>
<dbReference type="InterPro" id="IPR017938">
    <property type="entry name" value="Riboflavin_synthase-like_b-brl"/>
</dbReference>
<dbReference type="InterPro" id="IPR017927">
    <property type="entry name" value="FAD-bd_FR_type"/>
</dbReference>
<evidence type="ECO:0000256" key="2">
    <source>
        <dbReference type="ARBA" id="ARBA00022714"/>
    </source>
</evidence>
<dbReference type="CDD" id="cd00207">
    <property type="entry name" value="fer2"/>
    <property type="match status" value="1"/>
</dbReference>
<dbReference type="Gene3D" id="2.40.30.10">
    <property type="entry name" value="Translation factors"/>
    <property type="match status" value="1"/>
</dbReference>
<proteinExistence type="predicted"/>
<protein>
    <recommendedName>
        <fullName evidence="8">Oxidoreductase</fullName>
    </recommendedName>
</protein>
<evidence type="ECO:0008006" key="8">
    <source>
        <dbReference type="Google" id="ProtNLM"/>
    </source>
</evidence>
<keyword evidence="7" id="KW-1185">Reference proteome</keyword>
<evidence type="ECO:0000313" key="7">
    <source>
        <dbReference type="Proteomes" id="UP000193465"/>
    </source>
</evidence>
<dbReference type="Proteomes" id="UP000193465">
    <property type="component" value="Unassembled WGS sequence"/>
</dbReference>
<comment type="caution">
    <text evidence="6">The sequence shown here is derived from an EMBL/GenBank/DDBJ whole genome shotgun (WGS) entry which is preliminary data.</text>
</comment>
<evidence type="ECO:0000256" key="1">
    <source>
        <dbReference type="ARBA" id="ARBA00001974"/>
    </source>
</evidence>
<dbReference type="Pfam" id="PF00970">
    <property type="entry name" value="FAD_binding_6"/>
    <property type="match status" value="1"/>
</dbReference>
<dbReference type="PROSITE" id="PS51085">
    <property type="entry name" value="2FE2S_FER_2"/>
    <property type="match status" value="1"/>
</dbReference>
<reference evidence="6 7" key="1">
    <citation type="submission" date="2016-01" db="EMBL/GenBank/DDBJ databases">
        <title>The new phylogeny of the genus Mycobacterium.</title>
        <authorList>
            <person name="Tarcisio F."/>
            <person name="Conor M."/>
            <person name="Antonella G."/>
            <person name="Elisabetta G."/>
            <person name="Giulia F.S."/>
            <person name="Sara T."/>
            <person name="Anna F."/>
            <person name="Clotilde B."/>
            <person name="Roberto B."/>
            <person name="Veronica D.S."/>
            <person name="Fabio R."/>
            <person name="Monica P."/>
            <person name="Olivier J."/>
            <person name="Enrico T."/>
            <person name="Nicola S."/>
        </authorList>
    </citation>
    <scope>NUCLEOTIDE SEQUENCE [LARGE SCALE GENOMIC DNA]</scope>
    <source>
        <strain evidence="6 7">ATCC 27353</strain>
    </source>
</reference>
<dbReference type="InterPro" id="IPR001041">
    <property type="entry name" value="2Fe-2S_ferredoxin-type"/>
</dbReference>
<dbReference type="GO" id="GO:0016491">
    <property type="term" value="F:oxidoreductase activity"/>
    <property type="evidence" value="ECO:0007669"/>
    <property type="project" value="InterPro"/>
</dbReference>
<dbReference type="STRING" id="188915.AWC02_04975"/>
<dbReference type="InterPro" id="IPR039261">
    <property type="entry name" value="FNR_nucleotide-bd"/>
</dbReference>
<dbReference type="InterPro" id="IPR001433">
    <property type="entry name" value="OxRdtase_FAD/NAD-bd"/>
</dbReference>
<dbReference type="InterPro" id="IPR050415">
    <property type="entry name" value="MRET"/>
</dbReference>
<dbReference type="Pfam" id="PF00175">
    <property type="entry name" value="NAD_binding_1"/>
    <property type="match status" value="1"/>
</dbReference>
<sequence>MSVDMSQPGILTVEPFGVSLTVQPDEKLLQAILRNGNYVPFGCNHGGCGTCAAQVVAGDLEQDPGTLTTLDERARAQGQVLLCSSRLIGDSAVVDVSASGISGEEFVGAPLQDREVTVESLTAVSPDLNVLTLSAPPPPWAPRPGQFVHIELPDRTGWRAYSLASPADASLLQFVIRSVPGGAFTTALDEIRPGGSLRIRGPFGSFQLRTSHRPKLFIGSGAGIGPLRPMIHDLLQSPGHPPAQLVHVARSAAELVFGEEFAALAKSDNDFAYHPLLPQDRSRGADRVIEWLADHGTATELRRMEAYLCGPDRFVDSTAGALCAAGLRSRYLAADRFTASAGPAVTPARLST</sequence>
<gene>
    <name evidence="6" type="ORF">AWC02_04975</name>
</gene>
<evidence type="ECO:0000256" key="3">
    <source>
        <dbReference type="ARBA" id="ARBA00023014"/>
    </source>
</evidence>
<dbReference type="InterPro" id="IPR036010">
    <property type="entry name" value="2Fe-2S_ferredoxin-like_sf"/>
</dbReference>
<evidence type="ECO:0000259" key="4">
    <source>
        <dbReference type="PROSITE" id="PS51085"/>
    </source>
</evidence>
<dbReference type="Pfam" id="PF00111">
    <property type="entry name" value="Fer2"/>
    <property type="match status" value="1"/>
</dbReference>
<dbReference type="PROSITE" id="PS51384">
    <property type="entry name" value="FAD_FR"/>
    <property type="match status" value="1"/>
</dbReference>
<dbReference type="InterPro" id="IPR006058">
    <property type="entry name" value="2Fe2S_fd_BS"/>
</dbReference>
<dbReference type="SUPFAM" id="SSF52343">
    <property type="entry name" value="Ferredoxin reductase-like, C-terminal NADP-linked domain"/>
    <property type="match status" value="1"/>
</dbReference>
<organism evidence="6 7">
    <name type="scientific">Mycolicibacter engbaekii</name>
    <dbReference type="NCBI Taxonomy" id="188915"/>
    <lineage>
        <taxon>Bacteria</taxon>
        <taxon>Bacillati</taxon>
        <taxon>Actinomycetota</taxon>
        <taxon>Actinomycetes</taxon>
        <taxon>Mycobacteriales</taxon>
        <taxon>Mycobacteriaceae</taxon>
        <taxon>Mycolicibacter</taxon>
    </lineage>
</organism>
<evidence type="ECO:0000313" key="6">
    <source>
        <dbReference type="EMBL" id="ORV50212.1"/>
    </source>
</evidence>
<dbReference type="InterPro" id="IPR012675">
    <property type="entry name" value="Beta-grasp_dom_sf"/>
</dbReference>
<dbReference type="SUPFAM" id="SSF63380">
    <property type="entry name" value="Riboflavin synthase domain-like"/>
    <property type="match status" value="1"/>
</dbReference>
<dbReference type="EMBL" id="LQOT01000018">
    <property type="protein sequence ID" value="ORV50212.1"/>
    <property type="molecule type" value="Genomic_DNA"/>
</dbReference>
<dbReference type="PANTHER" id="PTHR47354:SF5">
    <property type="entry name" value="PROTEIN RFBI"/>
    <property type="match status" value="1"/>
</dbReference>
<dbReference type="PRINTS" id="PR00410">
    <property type="entry name" value="PHEHYDRXLASE"/>
</dbReference>
<dbReference type="RefSeq" id="WP_085127615.1">
    <property type="nucleotide sequence ID" value="NZ_LQOT01000018.1"/>
</dbReference>
<evidence type="ECO:0000259" key="5">
    <source>
        <dbReference type="PROSITE" id="PS51384"/>
    </source>
</evidence>
<dbReference type="AlphaFoldDB" id="A0A1X1U045"/>
<dbReference type="InterPro" id="IPR008333">
    <property type="entry name" value="Cbr1-like_FAD-bd_dom"/>
</dbReference>
<dbReference type="Gene3D" id="3.40.50.80">
    <property type="entry name" value="Nucleotide-binding domain of ferredoxin-NADP reductase (FNR) module"/>
    <property type="match status" value="1"/>
</dbReference>
<keyword evidence="3" id="KW-0411">Iron-sulfur</keyword>
<feature type="domain" description="2Fe-2S ferredoxin-type" evidence="4">
    <location>
        <begin position="1"/>
        <end position="100"/>
    </location>
</feature>
<name>A0A1X1U045_9MYCO</name>